<keyword evidence="8" id="KW-1185">Reference proteome</keyword>
<dbReference type="InterPro" id="IPR032018">
    <property type="entry name" value="LppA/LppB/LprP"/>
</dbReference>
<evidence type="ECO:0000256" key="5">
    <source>
        <dbReference type="ARBA" id="ARBA00023139"/>
    </source>
</evidence>
<keyword evidence="3" id="KW-0732">Signal</keyword>
<protein>
    <recommendedName>
        <fullName evidence="9">Lipoprotein</fullName>
    </recommendedName>
</protein>
<evidence type="ECO:0000256" key="2">
    <source>
        <dbReference type="ARBA" id="ARBA00022475"/>
    </source>
</evidence>
<dbReference type="EMBL" id="JAGINW010000001">
    <property type="protein sequence ID" value="MBP2325369.1"/>
    <property type="molecule type" value="Genomic_DNA"/>
</dbReference>
<evidence type="ECO:0000313" key="8">
    <source>
        <dbReference type="Proteomes" id="UP001519332"/>
    </source>
</evidence>
<keyword evidence="6" id="KW-0449">Lipoprotein</keyword>
<comment type="caution">
    <text evidence="7">The sequence shown here is derived from an EMBL/GenBank/DDBJ whole genome shotgun (WGS) entry which is preliminary data.</text>
</comment>
<evidence type="ECO:0000256" key="6">
    <source>
        <dbReference type="ARBA" id="ARBA00023288"/>
    </source>
</evidence>
<keyword evidence="5" id="KW-0564">Palmitate</keyword>
<evidence type="ECO:0008006" key="9">
    <source>
        <dbReference type="Google" id="ProtNLM"/>
    </source>
</evidence>
<evidence type="ECO:0000256" key="3">
    <source>
        <dbReference type="ARBA" id="ARBA00022729"/>
    </source>
</evidence>
<accession>A0ABS4TLS1</accession>
<dbReference type="Pfam" id="PF16708">
    <property type="entry name" value="LppA"/>
    <property type="match status" value="1"/>
</dbReference>
<gene>
    <name evidence="7" type="ORF">JOF56_005754</name>
</gene>
<reference evidence="7 8" key="1">
    <citation type="submission" date="2021-03" db="EMBL/GenBank/DDBJ databases">
        <title>Sequencing the genomes of 1000 actinobacteria strains.</title>
        <authorList>
            <person name="Klenk H.-P."/>
        </authorList>
    </citation>
    <scope>NUCLEOTIDE SEQUENCE [LARGE SCALE GENOMIC DNA]</scope>
    <source>
        <strain evidence="7 8">DSM 46670</strain>
    </source>
</reference>
<evidence type="ECO:0000256" key="4">
    <source>
        <dbReference type="ARBA" id="ARBA00023136"/>
    </source>
</evidence>
<evidence type="ECO:0000313" key="7">
    <source>
        <dbReference type="EMBL" id="MBP2325369.1"/>
    </source>
</evidence>
<evidence type="ECO:0000256" key="1">
    <source>
        <dbReference type="ARBA" id="ARBA00004193"/>
    </source>
</evidence>
<name>A0ABS4TLS1_9PSEU</name>
<keyword evidence="4" id="KW-0472">Membrane</keyword>
<proteinExistence type="predicted"/>
<dbReference type="Proteomes" id="UP001519332">
    <property type="component" value="Unassembled WGS sequence"/>
</dbReference>
<dbReference type="Gene3D" id="3.30.2030.20">
    <property type="match status" value="1"/>
</dbReference>
<keyword evidence="2" id="KW-1003">Cell membrane</keyword>
<dbReference type="RefSeq" id="WP_209642576.1">
    <property type="nucleotide sequence ID" value="NZ_JAGINW010000001.1"/>
</dbReference>
<sequence>MSKDEAYAELRKRPDLEQTEADARKMLDEIRAELVSRIGIAPWEPGKGEAYTGSACGGDFQNIPGAEKRRFSSGRSPGNLPDAKWAEALELVKSIAGRYGFNRQGTVVDRPSDHEVTFGNDYGAELWFGTAVNTTLSLTTGCHLTREAHQRGTP</sequence>
<organism evidence="7 8">
    <name type="scientific">Kibdelosporangium banguiense</name>
    <dbReference type="NCBI Taxonomy" id="1365924"/>
    <lineage>
        <taxon>Bacteria</taxon>
        <taxon>Bacillati</taxon>
        <taxon>Actinomycetota</taxon>
        <taxon>Actinomycetes</taxon>
        <taxon>Pseudonocardiales</taxon>
        <taxon>Pseudonocardiaceae</taxon>
        <taxon>Kibdelosporangium</taxon>
    </lineage>
</organism>
<comment type="subcellular location">
    <subcellularLocation>
        <location evidence="1">Cell membrane</location>
        <topology evidence="1">Lipid-anchor</topology>
    </subcellularLocation>
</comment>